<evidence type="ECO:0000256" key="7">
    <source>
        <dbReference type="SAM" id="Phobius"/>
    </source>
</evidence>
<dbReference type="GO" id="GO:0005886">
    <property type="term" value="C:plasma membrane"/>
    <property type="evidence" value="ECO:0007669"/>
    <property type="project" value="UniProtKB-ARBA"/>
</dbReference>
<dbReference type="InterPro" id="IPR051611">
    <property type="entry name" value="ECF_transporter_component"/>
</dbReference>
<dbReference type="OrthoDB" id="8585740at2"/>
<dbReference type="AlphaFoldDB" id="U2TAH9"/>
<keyword evidence="5 7" id="KW-0472">Membrane</keyword>
<feature type="transmembrane region" description="Helical" evidence="7">
    <location>
        <begin position="100"/>
        <end position="121"/>
    </location>
</feature>
<name>U2TAH9_9ACTN</name>
<feature type="compositionally biased region" description="Basic and acidic residues" evidence="6">
    <location>
        <begin position="16"/>
        <end position="25"/>
    </location>
</feature>
<keyword evidence="9" id="KW-1185">Reference proteome</keyword>
<keyword evidence="4 7" id="KW-1133">Transmembrane helix</keyword>
<dbReference type="STRING" id="1125712.HMPREF1316_1474"/>
<evidence type="ECO:0000313" key="8">
    <source>
        <dbReference type="EMBL" id="ERL10049.1"/>
    </source>
</evidence>
<evidence type="ECO:0000256" key="4">
    <source>
        <dbReference type="ARBA" id="ARBA00022989"/>
    </source>
</evidence>
<dbReference type="InterPro" id="IPR003339">
    <property type="entry name" value="ABC/ECF_trnsptr_transmembrane"/>
</dbReference>
<dbReference type="eggNOG" id="COG0619">
    <property type="taxonomic scope" value="Bacteria"/>
</dbReference>
<dbReference type="PATRIC" id="fig|1125712.3.peg.508"/>
<keyword evidence="3 7" id="KW-0812">Transmembrane</keyword>
<proteinExistence type="predicted"/>
<protein>
    <submittedName>
        <fullName evidence="8">Cobalt transport protein</fullName>
    </submittedName>
</protein>
<dbReference type="PANTHER" id="PTHR34857">
    <property type="entry name" value="SLL0384 PROTEIN"/>
    <property type="match status" value="1"/>
</dbReference>
<feature type="transmembrane region" description="Helical" evidence="7">
    <location>
        <begin position="60"/>
        <end position="88"/>
    </location>
</feature>
<dbReference type="PANTHER" id="PTHR34857:SF2">
    <property type="entry name" value="SLL0384 PROTEIN"/>
    <property type="match status" value="1"/>
</dbReference>
<evidence type="ECO:0000256" key="2">
    <source>
        <dbReference type="ARBA" id="ARBA00022475"/>
    </source>
</evidence>
<evidence type="ECO:0000313" key="9">
    <source>
        <dbReference type="Proteomes" id="UP000016638"/>
    </source>
</evidence>
<comment type="caution">
    <text evidence="8">The sequence shown here is derived from an EMBL/GenBank/DDBJ whole genome shotgun (WGS) entry which is preliminary data.</text>
</comment>
<gene>
    <name evidence="8" type="ORF">HMPREF1316_1474</name>
</gene>
<evidence type="ECO:0000256" key="5">
    <source>
        <dbReference type="ARBA" id="ARBA00023136"/>
    </source>
</evidence>
<accession>U2TAH9</accession>
<dbReference type="EMBL" id="AWEZ01000017">
    <property type="protein sequence ID" value="ERL10049.1"/>
    <property type="molecule type" value="Genomic_DNA"/>
</dbReference>
<dbReference type="Proteomes" id="UP000016638">
    <property type="component" value="Unassembled WGS sequence"/>
</dbReference>
<evidence type="ECO:0000256" key="3">
    <source>
        <dbReference type="ARBA" id="ARBA00022692"/>
    </source>
</evidence>
<dbReference type="Pfam" id="PF02361">
    <property type="entry name" value="CbiQ"/>
    <property type="match status" value="1"/>
</dbReference>
<evidence type="ECO:0000256" key="1">
    <source>
        <dbReference type="ARBA" id="ARBA00004141"/>
    </source>
</evidence>
<feature type="region of interest" description="Disordered" evidence="6">
    <location>
        <begin position="1"/>
        <end position="25"/>
    </location>
</feature>
<reference evidence="8 9" key="1">
    <citation type="submission" date="2013-08" db="EMBL/GenBank/DDBJ databases">
        <authorList>
            <person name="Durkin A.S."/>
            <person name="Haft D.R."/>
            <person name="McCorrison J."/>
            <person name="Torralba M."/>
            <person name="Gillis M."/>
            <person name="Haft D.H."/>
            <person name="Methe B."/>
            <person name="Sutton G."/>
            <person name="Nelson K.E."/>
        </authorList>
    </citation>
    <scope>NUCLEOTIDE SEQUENCE [LARGE SCALE GENOMIC DNA]</scope>
    <source>
        <strain evidence="8 9">F0195</strain>
    </source>
</reference>
<keyword evidence="2" id="KW-1003">Cell membrane</keyword>
<sequence length="272" mass="28550">MAAPERDIPAWMSRPEGYEPPRDRDGFITRSMLQLVSALRALRLDAGSPSRLSPSPSVRLVVTLLAVVLVSLASNLAFVAVMLALVLVRACVLPRKALQRVVTTSVAAASLALVMMLPATLLGQTRAAVSMALRTLVSCGLVTCMVQTMAPGGISSALRALRVPGVTILTLDLALRSIVDLGRVALEVLTALRLRSVGRNRDKGGSVGGVGGVLLLKASEASRDTYDAMRCRGFDGSYDAGGCRGWPRGADAPWVAGAALLLALFSYLQAVV</sequence>
<dbReference type="RefSeq" id="WP_021725342.1">
    <property type="nucleotide sequence ID" value="NZ_AWEZ01000017.1"/>
</dbReference>
<evidence type="ECO:0000256" key="6">
    <source>
        <dbReference type="SAM" id="MobiDB-lite"/>
    </source>
</evidence>
<comment type="subcellular location">
    <subcellularLocation>
        <location evidence="1">Membrane</location>
        <topology evidence="1">Multi-pass membrane protein</topology>
    </subcellularLocation>
</comment>
<organism evidence="8 9">
    <name type="scientific">Olsenella profusa F0195</name>
    <dbReference type="NCBI Taxonomy" id="1125712"/>
    <lineage>
        <taxon>Bacteria</taxon>
        <taxon>Bacillati</taxon>
        <taxon>Actinomycetota</taxon>
        <taxon>Coriobacteriia</taxon>
        <taxon>Coriobacteriales</taxon>
        <taxon>Atopobiaceae</taxon>
        <taxon>Olsenella</taxon>
    </lineage>
</organism>
<dbReference type="CDD" id="cd16914">
    <property type="entry name" value="EcfT"/>
    <property type="match status" value="1"/>
</dbReference>